<dbReference type="Pfam" id="PF08611">
    <property type="entry name" value="DUF1774"/>
    <property type="match status" value="1"/>
</dbReference>
<evidence type="ECO:0000256" key="1">
    <source>
        <dbReference type="SAM" id="Phobius"/>
    </source>
</evidence>
<feature type="transmembrane region" description="Helical" evidence="1">
    <location>
        <begin position="107"/>
        <end position="126"/>
    </location>
</feature>
<feature type="transmembrane region" description="Helical" evidence="1">
    <location>
        <begin position="223"/>
        <end position="245"/>
    </location>
</feature>
<feature type="transmembrane region" description="Helical" evidence="1">
    <location>
        <begin position="44"/>
        <end position="61"/>
    </location>
</feature>
<dbReference type="EMBL" id="GL996528">
    <property type="protein sequence ID" value="EGV60554.1"/>
    <property type="molecule type" value="Genomic_DNA"/>
</dbReference>
<dbReference type="Proteomes" id="UP000000707">
    <property type="component" value="Unassembled WGS sequence"/>
</dbReference>
<gene>
    <name evidence="2" type="ORF">CANTEDRAFT_116635</name>
</gene>
<keyword evidence="1" id="KW-1133">Transmembrane helix</keyword>
<protein>
    <submittedName>
        <fullName evidence="2">DUF1774-domain-containing protein</fullName>
    </submittedName>
</protein>
<reference evidence="2 3" key="1">
    <citation type="journal article" date="2011" name="Proc. Natl. Acad. Sci. U.S.A.">
        <title>Comparative genomics of xylose-fermenting fungi for enhanced biofuel production.</title>
        <authorList>
            <person name="Wohlbach D.J."/>
            <person name="Kuo A."/>
            <person name="Sato T.K."/>
            <person name="Potts K.M."/>
            <person name="Salamov A.A."/>
            <person name="LaButti K.M."/>
            <person name="Sun H."/>
            <person name="Clum A."/>
            <person name="Pangilinan J.L."/>
            <person name="Lindquist E.A."/>
            <person name="Lucas S."/>
            <person name="Lapidus A."/>
            <person name="Jin M."/>
            <person name="Gunawan C."/>
            <person name="Balan V."/>
            <person name="Dale B.E."/>
            <person name="Jeffries T.W."/>
            <person name="Zinkel R."/>
            <person name="Barry K.W."/>
            <person name="Grigoriev I.V."/>
            <person name="Gasch A.P."/>
        </authorList>
    </citation>
    <scope>NUCLEOTIDE SEQUENCE [LARGE SCALE GENOMIC DNA]</scope>
    <source>
        <strain evidence="3">ATCC 10573 / BCRC 21748 / CBS 615 / JCM 9827 / NBRC 10315 / NRRL Y-1498 / VKM Y-70</strain>
    </source>
</reference>
<evidence type="ECO:0000313" key="3">
    <source>
        <dbReference type="Proteomes" id="UP000000707"/>
    </source>
</evidence>
<name>G3BEI9_CANTC</name>
<feature type="transmembrane region" description="Helical" evidence="1">
    <location>
        <begin position="138"/>
        <end position="159"/>
    </location>
</feature>
<keyword evidence="1" id="KW-0472">Membrane</keyword>
<organism evidence="3">
    <name type="scientific">Candida tenuis (strain ATCC 10573 / BCRC 21748 / CBS 615 / JCM 9827 / NBRC 10315 / NRRL Y-1498 / VKM Y-70)</name>
    <name type="common">Yeast</name>
    <name type="synonym">Yamadazyma tenuis</name>
    <dbReference type="NCBI Taxonomy" id="590646"/>
    <lineage>
        <taxon>Eukaryota</taxon>
        <taxon>Fungi</taxon>
        <taxon>Dikarya</taxon>
        <taxon>Ascomycota</taxon>
        <taxon>Saccharomycotina</taxon>
        <taxon>Pichiomycetes</taxon>
        <taxon>Debaryomycetaceae</taxon>
        <taxon>Yamadazyma</taxon>
    </lineage>
</organism>
<dbReference type="RefSeq" id="XP_006689768.1">
    <property type="nucleotide sequence ID" value="XM_006689705.1"/>
</dbReference>
<feature type="transmembrane region" description="Helical" evidence="1">
    <location>
        <begin position="171"/>
        <end position="192"/>
    </location>
</feature>
<feature type="transmembrane region" description="Helical" evidence="1">
    <location>
        <begin position="12"/>
        <end position="32"/>
    </location>
</feature>
<dbReference type="GeneID" id="18248379"/>
<dbReference type="InterPro" id="IPR013920">
    <property type="entry name" value="DUF1774_fun"/>
</dbReference>
<dbReference type="eggNOG" id="ENOG502REZ6">
    <property type="taxonomic scope" value="Eukaryota"/>
</dbReference>
<accession>G3BEI9</accession>
<feature type="transmembrane region" description="Helical" evidence="1">
    <location>
        <begin position="81"/>
        <end position="101"/>
    </location>
</feature>
<sequence length="271" mass="30731">MSSNNDVYQHRVVSIGSLLLSAYGNVQLLFNYGKLSGEISTTPFSNFLIFMIVYWAVYYLVQLVYLNRVVSVNVDSSETNALAITHNLISFNTFTFIWSLLFRFRWYVVSEIVVIIELFVILNNYLNYKIYAFKPLKNFLLINLTNGSLPLSWIFFVLFWNGALMVHSTGFVARVLANIFIWDFLIIGVVFLTLFNDYTVGFSLSYLVLGMALNQLFTKFVALQWIFGFIISGLLLVISVGTILLKPKLKDQIVVQEESVGSATAPLLGGN</sequence>
<dbReference type="PANTHER" id="PTHR37992:SF1">
    <property type="entry name" value="DUF1774-DOMAIN-CONTAINING PROTEIN"/>
    <property type="match status" value="1"/>
</dbReference>
<evidence type="ECO:0000313" key="2">
    <source>
        <dbReference type="EMBL" id="EGV60554.1"/>
    </source>
</evidence>
<proteinExistence type="predicted"/>
<dbReference type="KEGG" id="cten:18248379"/>
<keyword evidence="3" id="KW-1185">Reference proteome</keyword>
<dbReference type="HOGENOM" id="CLU_061220_0_0_1"/>
<dbReference type="PANTHER" id="PTHR37992">
    <property type="entry name" value="EXPRESSED PROTEIN"/>
    <property type="match status" value="1"/>
</dbReference>
<keyword evidence="1" id="KW-0812">Transmembrane</keyword>
<dbReference type="STRING" id="590646.G3BEI9"/>
<feature type="transmembrane region" description="Helical" evidence="1">
    <location>
        <begin position="199"/>
        <end position="217"/>
    </location>
</feature>
<dbReference type="OrthoDB" id="3342455at2759"/>
<dbReference type="AlphaFoldDB" id="G3BEI9"/>